<organism evidence="8 9">
    <name type="scientific">Patella caerulea</name>
    <name type="common">Rayed Mediterranean limpet</name>
    <dbReference type="NCBI Taxonomy" id="87958"/>
    <lineage>
        <taxon>Eukaryota</taxon>
        <taxon>Metazoa</taxon>
        <taxon>Spiralia</taxon>
        <taxon>Lophotrochozoa</taxon>
        <taxon>Mollusca</taxon>
        <taxon>Gastropoda</taxon>
        <taxon>Patellogastropoda</taxon>
        <taxon>Patelloidea</taxon>
        <taxon>Patellidae</taxon>
        <taxon>Patella</taxon>
    </lineage>
</organism>
<dbReference type="Pfam" id="PF06978">
    <property type="entry name" value="POP1_N"/>
    <property type="match status" value="1"/>
</dbReference>
<keyword evidence="9" id="KW-1185">Reference proteome</keyword>
<dbReference type="GO" id="GO:0000172">
    <property type="term" value="C:ribonuclease MRP complex"/>
    <property type="evidence" value="ECO:0007669"/>
    <property type="project" value="InterPro"/>
</dbReference>
<comment type="caution">
    <text evidence="8">The sequence shown here is derived from an EMBL/GenBank/DDBJ whole genome shotgun (WGS) entry which is preliminary data.</text>
</comment>
<dbReference type="Pfam" id="PF08170">
    <property type="entry name" value="POPLD"/>
    <property type="match status" value="1"/>
</dbReference>
<dbReference type="GO" id="GO:0005655">
    <property type="term" value="C:nucleolar ribonuclease P complex"/>
    <property type="evidence" value="ECO:0007669"/>
    <property type="project" value="InterPro"/>
</dbReference>
<dbReference type="AlphaFoldDB" id="A0AAN8QCW7"/>
<feature type="compositionally biased region" description="Basic residues" evidence="4">
    <location>
        <begin position="116"/>
        <end position="126"/>
    </location>
</feature>
<dbReference type="PANTHER" id="PTHR22731">
    <property type="entry name" value="RIBONUCLEASES P/MRP PROTEIN SUBUNIT POP1"/>
    <property type="match status" value="1"/>
</dbReference>
<feature type="domain" description="POP1 C-terminal" evidence="7">
    <location>
        <begin position="728"/>
        <end position="807"/>
    </location>
</feature>
<evidence type="ECO:0000256" key="3">
    <source>
        <dbReference type="ARBA" id="ARBA00023242"/>
    </source>
</evidence>
<feature type="region of interest" description="Disordered" evidence="4">
    <location>
        <begin position="1"/>
        <end position="40"/>
    </location>
</feature>
<dbReference type="GO" id="GO:0001682">
    <property type="term" value="P:tRNA 5'-leader removal"/>
    <property type="evidence" value="ECO:0007669"/>
    <property type="project" value="InterPro"/>
</dbReference>
<accession>A0AAN8QCW7</accession>
<evidence type="ECO:0000313" key="8">
    <source>
        <dbReference type="EMBL" id="KAK6188742.1"/>
    </source>
</evidence>
<sequence>MAANWSTSSNRKRSSDGHQHGVKKKFKSNNTPWNKHPDTSLPRELKAFKFAESRAAEISALAKNVEHNGSCRVVFQKLPRHLRRRAMSHNIKRLPRRVREAAKIEYEIRPQNGGKKPSRKHRRRPKNLLNDYCRRQRKIKWLETHIWHAKRFHMKENWGYRLAVRPTDRSYRACYRASSNHCLLQDVSYECCIEVLGDVDLIKTTFTHLMTVDTGTTVGGAAVINGNRMGYNVLYHYDQYPCKAIGKVCFLWKPNNDTNNGVDRQLWVWCHPSYYQETWREITQAFKTDHLELVNKMVDGCPFDQQVQVGGVQITSLKDNLVKFRLTGALSQTILIDALKPADVQSKEAVKYWWQKYYKSDINISQHQQQIAEWTDLMSCQSSAEVSPNMVLSLTVRDPRISIPDIKTKVKPNLDGLTTTDTKSLVPSPVVAQSPLWDVSIRKDVKSTKLSEAELNKLRSNQAVPGTPLILGDVESRIPIILIQRPGQRDSSSHNISRHGFGSGWDIILPSGWGMAFHIAFVYRGCRTGGLQEAESLAAEMGHFYTPSDFPDTVAGQAEQAKVSVELEEKHKRYPPDKKPNFVKLGTASPFTLPFESLNEAWRIKHEQIVEVEVTTNRELNVLRNKRVLRLIAKTIEQKSKMLTSKPIAQNFNACMQQLENLIKDSVNTLVPVQIKMDSRGLPLRCAGLYIPNLDDLGKIKKDRKYGGPKEKPHPDPNKNNSKDKKQKMCDFKASKVVLDENDSSVIGFMNSGRFIFGQGQGSGIAFCSLIGLYHVIKSIPPGDKLRVLVRNPSSLQYRFASIVILV</sequence>
<feature type="region of interest" description="Disordered" evidence="4">
    <location>
        <begin position="107"/>
        <end position="126"/>
    </location>
</feature>
<proteinExistence type="predicted"/>
<evidence type="ECO:0000313" key="9">
    <source>
        <dbReference type="Proteomes" id="UP001347796"/>
    </source>
</evidence>
<dbReference type="InterPro" id="IPR055079">
    <property type="entry name" value="POP1_C"/>
</dbReference>
<protein>
    <submittedName>
        <fullName evidence="8">Uncharacterized protein</fullName>
    </submittedName>
</protein>
<dbReference type="Proteomes" id="UP001347796">
    <property type="component" value="Unassembled WGS sequence"/>
</dbReference>
<evidence type="ECO:0000256" key="1">
    <source>
        <dbReference type="ARBA" id="ARBA00004123"/>
    </source>
</evidence>
<gene>
    <name evidence="8" type="ORF">SNE40_004858</name>
</gene>
<dbReference type="InterPro" id="IPR012590">
    <property type="entry name" value="POPLD_dom"/>
</dbReference>
<evidence type="ECO:0000256" key="4">
    <source>
        <dbReference type="SAM" id="MobiDB-lite"/>
    </source>
</evidence>
<feature type="domain" description="Pop1 N-terminal" evidence="5">
    <location>
        <begin position="121"/>
        <end position="195"/>
    </location>
</feature>
<dbReference type="Pfam" id="PF22770">
    <property type="entry name" value="POP1_C"/>
    <property type="match status" value="1"/>
</dbReference>
<feature type="domain" description="POPLD" evidence="6">
    <location>
        <begin position="504"/>
        <end position="594"/>
    </location>
</feature>
<reference evidence="8 9" key="1">
    <citation type="submission" date="2024-01" db="EMBL/GenBank/DDBJ databases">
        <title>The genome of the rayed Mediterranean limpet Patella caerulea (Linnaeus, 1758).</title>
        <authorList>
            <person name="Anh-Thu Weber A."/>
            <person name="Halstead-Nussloch G."/>
        </authorList>
    </citation>
    <scope>NUCLEOTIDE SEQUENCE [LARGE SCALE GENOMIC DNA]</scope>
    <source>
        <strain evidence="8">AATW-2023a</strain>
        <tissue evidence="8">Whole specimen</tissue>
    </source>
</reference>
<name>A0AAN8QCW7_PATCE</name>
<evidence type="ECO:0000259" key="6">
    <source>
        <dbReference type="Pfam" id="PF08170"/>
    </source>
</evidence>
<evidence type="ECO:0000256" key="2">
    <source>
        <dbReference type="ARBA" id="ARBA00022694"/>
    </source>
</evidence>
<dbReference type="EMBL" id="JAZGQO010000003">
    <property type="protein sequence ID" value="KAK6188742.1"/>
    <property type="molecule type" value="Genomic_DNA"/>
</dbReference>
<keyword evidence="3" id="KW-0539">Nucleus</keyword>
<comment type="subcellular location">
    <subcellularLocation>
        <location evidence="1">Nucleus</location>
    </subcellularLocation>
</comment>
<feature type="region of interest" description="Disordered" evidence="4">
    <location>
        <begin position="702"/>
        <end position="727"/>
    </location>
</feature>
<dbReference type="InterPro" id="IPR009723">
    <property type="entry name" value="Pop1_N"/>
</dbReference>
<dbReference type="InterPro" id="IPR039182">
    <property type="entry name" value="Pop1"/>
</dbReference>
<evidence type="ECO:0000259" key="5">
    <source>
        <dbReference type="Pfam" id="PF06978"/>
    </source>
</evidence>
<keyword evidence="2" id="KW-0819">tRNA processing</keyword>
<evidence type="ECO:0000259" key="7">
    <source>
        <dbReference type="Pfam" id="PF22770"/>
    </source>
</evidence>
<dbReference type="PANTHER" id="PTHR22731:SF3">
    <property type="entry name" value="RIBONUCLEASES P_MRP PROTEIN SUBUNIT POP1"/>
    <property type="match status" value="1"/>
</dbReference>